<dbReference type="AlphaFoldDB" id="A0A6M6DZL4"/>
<name>A0A6M6DZL4_PRIMG</name>
<keyword evidence="1" id="KW-1133">Transmembrane helix</keyword>
<sequence>MGKNYKKMLDWEVEREHKIDTSNLRAEEEYKRRGLDLYDDDEDDDNYYSGGDGAGAAGFVVILVLLAVIILVSVYISLYAVGVAQRHWFFILVSFLGTSYFMFRKQGYSKFFNLLFFIGSYALFTLAFPFLFSGLALRGLTFDEYMAEPTIDFIELMKFSFFYALFMVVSYFFTKFVISRTKKKYALYAEFSRYNKRM</sequence>
<protein>
    <submittedName>
        <fullName evidence="2">Uncharacterized protein</fullName>
    </submittedName>
</protein>
<feature type="transmembrane region" description="Helical" evidence="1">
    <location>
        <begin position="56"/>
        <end position="81"/>
    </location>
</feature>
<feature type="transmembrane region" description="Helical" evidence="1">
    <location>
        <begin position="115"/>
        <end position="140"/>
    </location>
</feature>
<dbReference type="RefSeq" id="WP_171778305.1">
    <property type="nucleotide sequence ID" value="NZ_CP045273.1"/>
</dbReference>
<evidence type="ECO:0000313" key="2">
    <source>
        <dbReference type="EMBL" id="QJX80321.1"/>
    </source>
</evidence>
<feature type="transmembrane region" description="Helical" evidence="1">
    <location>
        <begin position="160"/>
        <end position="178"/>
    </location>
</feature>
<keyword evidence="2" id="KW-0614">Plasmid</keyword>
<geneLocation type="plasmid" evidence="3">
    <name>pfdu301a</name>
</geneLocation>
<feature type="transmembrane region" description="Helical" evidence="1">
    <location>
        <begin position="87"/>
        <end position="103"/>
    </location>
</feature>
<accession>A0A6M6DZL4</accession>
<proteinExistence type="predicted"/>
<gene>
    <name evidence="2" type="ORF">FDZ14_29970</name>
</gene>
<keyword evidence="1" id="KW-0472">Membrane</keyword>
<evidence type="ECO:0000256" key="1">
    <source>
        <dbReference type="SAM" id="Phobius"/>
    </source>
</evidence>
<evidence type="ECO:0000313" key="3">
    <source>
        <dbReference type="Proteomes" id="UP000501076"/>
    </source>
</evidence>
<dbReference type="EMBL" id="CP045273">
    <property type="protein sequence ID" value="QJX80321.1"/>
    <property type="molecule type" value="Genomic_DNA"/>
</dbReference>
<reference evidence="2 3" key="1">
    <citation type="submission" date="2019-10" db="EMBL/GenBank/DDBJ databases">
        <title>Complete genome sequences for adaption low water activity.</title>
        <authorList>
            <person name="Zhao L."/>
            <person name="Zhong J."/>
        </authorList>
    </citation>
    <scope>NUCLEOTIDE SEQUENCE [LARGE SCALE GENOMIC DNA]</scope>
    <source>
        <strain evidence="2 3">FDU301</strain>
        <plasmid evidence="3">pfdu301a</plasmid>
    </source>
</reference>
<organism evidence="2 3">
    <name type="scientific">Priestia megaterium</name>
    <name type="common">Bacillus megaterium</name>
    <dbReference type="NCBI Taxonomy" id="1404"/>
    <lineage>
        <taxon>Bacteria</taxon>
        <taxon>Bacillati</taxon>
        <taxon>Bacillota</taxon>
        <taxon>Bacilli</taxon>
        <taxon>Bacillales</taxon>
        <taxon>Bacillaceae</taxon>
        <taxon>Priestia</taxon>
    </lineage>
</organism>
<dbReference type="Proteomes" id="UP000501076">
    <property type="component" value="Plasmid pFDU301A"/>
</dbReference>
<keyword evidence="1" id="KW-0812">Transmembrane</keyword>